<protein>
    <recommendedName>
        <fullName evidence="4">FAD-binding domain-containing protein</fullName>
    </recommendedName>
</protein>
<evidence type="ECO:0000313" key="5">
    <source>
        <dbReference type="EMBL" id="TFH90268.1"/>
    </source>
</evidence>
<dbReference type="AlphaFoldDB" id="A0A4Y8WD29"/>
<dbReference type="GO" id="GO:0016709">
    <property type="term" value="F:oxidoreductase activity, acting on paired donors, with incorporation or reduction of molecular oxygen, NAD(P)H as one donor, and incorporation of one atom of oxygen"/>
    <property type="evidence" value="ECO:0007669"/>
    <property type="project" value="UniProtKB-ARBA"/>
</dbReference>
<accession>A0A4Y8WD29</accession>
<dbReference type="InterPro" id="IPR050641">
    <property type="entry name" value="RIFMO-like"/>
</dbReference>
<comment type="cofactor">
    <cofactor evidence="1">
        <name>FAD</name>
        <dbReference type="ChEBI" id="CHEBI:57692"/>
    </cofactor>
</comment>
<dbReference type="Proteomes" id="UP000297753">
    <property type="component" value="Unassembled WGS sequence"/>
</dbReference>
<dbReference type="InterPro" id="IPR036188">
    <property type="entry name" value="FAD/NAD-bd_sf"/>
</dbReference>
<dbReference type="PANTHER" id="PTHR43004:SF19">
    <property type="entry name" value="BINDING MONOOXYGENASE, PUTATIVE (JCVI)-RELATED"/>
    <property type="match status" value="1"/>
</dbReference>
<evidence type="ECO:0000256" key="1">
    <source>
        <dbReference type="ARBA" id="ARBA00001974"/>
    </source>
</evidence>
<dbReference type="GO" id="GO:0071949">
    <property type="term" value="F:FAD binding"/>
    <property type="evidence" value="ECO:0007669"/>
    <property type="project" value="InterPro"/>
</dbReference>
<dbReference type="Gene3D" id="3.50.50.60">
    <property type="entry name" value="FAD/NAD(P)-binding domain"/>
    <property type="match status" value="1"/>
</dbReference>
<dbReference type="Pfam" id="PF01494">
    <property type="entry name" value="FAD_binding_3"/>
    <property type="match status" value="1"/>
</dbReference>
<dbReference type="InterPro" id="IPR002938">
    <property type="entry name" value="FAD-bd"/>
</dbReference>
<dbReference type="PRINTS" id="PR00420">
    <property type="entry name" value="RNGMNOXGNASE"/>
</dbReference>
<dbReference type="Gene3D" id="3.30.70.2450">
    <property type="match status" value="1"/>
</dbReference>
<sequence>MKLLDDDCKILIVGGGPVGMLTALELAKLGVKSRIISKHQRTSPHSKATIIWPRVLELLSRTGVSKEIISKGHYFDKMKYYSNKKEIGNIDFSKLNYTNYNYGIAIPQWKTEEIIESLLNQSGIYVEYGCQFVHGENVGEQVEVSLLSDNGNQENLTYDWVIGADGRSSKVRDCFGFGFDGFQMKTRLAITDTELISEATSREVGYYLHRTGNLVLAPIGDGLFRVGASVPDNYEGDIDREFFNNALAERVPGNKSLGKMNFCGTFDAHVRSASTYKIDNVILVGDAAHTMSPSGAQGMNSGVQDAINLAWKLAGVIKRDFRSSLLESYSPERKNSIDRISSLSTFLADVSLYKNRAAIFARDMSFRAASKSKAIDKYFAPRVAQLDIPMGDLSEGKLKLEPGRRIPLEWDTSAIGPYLNLSEHTIFLWPGDEYVYSTWASIFEQAKTSITHSHVVDLSGKVLGYLKDLLPKHPISLIVRPDGFISDIININMHSPEKSIQSINSKIAQ</sequence>
<evidence type="ECO:0000256" key="3">
    <source>
        <dbReference type="ARBA" id="ARBA00022827"/>
    </source>
</evidence>
<comment type="caution">
    <text evidence="5">The sequence shown here is derived from an EMBL/GenBank/DDBJ whole genome shotgun (WGS) entry which is preliminary data.</text>
</comment>
<organism evidence="5 6">
    <name type="scientific">Vibrio ouci</name>
    <dbReference type="NCBI Taxonomy" id="2499078"/>
    <lineage>
        <taxon>Bacteria</taxon>
        <taxon>Pseudomonadati</taxon>
        <taxon>Pseudomonadota</taxon>
        <taxon>Gammaproteobacteria</taxon>
        <taxon>Vibrionales</taxon>
        <taxon>Vibrionaceae</taxon>
        <taxon>Vibrio</taxon>
    </lineage>
</organism>
<evidence type="ECO:0000256" key="2">
    <source>
        <dbReference type="ARBA" id="ARBA00022630"/>
    </source>
</evidence>
<keyword evidence="6" id="KW-1185">Reference proteome</keyword>
<evidence type="ECO:0000259" key="4">
    <source>
        <dbReference type="Pfam" id="PF01494"/>
    </source>
</evidence>
<dbReference type="RefSeq" id="WP_134836651.1">
    <property type="nucleotide sequence ID" value="NZ_SATR01000031.1"/>
</dbReference>
<dbReference type="EMBL" id="SATR01000031">
    <property type="protein sequence ID" value="TFH90268.1"/>
    <property type="molecule type" value="Genomic_DNA"/>
</dbReference>
<gene>
    <name evidence="5" type="ORF">ELS82_17655</name>
</gene>
<name>A0A4Y8WD29_9VIBR</name>
<reference evidence="5 6" key="1">
    <citation type="submission" date="2019-01" db="EMBL/GenBank/DDBJ databases">
        <title>Vibrio BEI176 sp. nov, a marine bacterium isolated from China: eastern marignal seas.</title>
        <authorList>
            <person name="Li B."/>
        </authorList>
    </citation>
    <scope>NUCLEOTIDE SEQUENCE [LARGE SCALE GENOMIC DNA]</scope>
    <source>
        <strain evidence="5 6">BEI176</strain>
    </source>
</reference>
<evidence type="ECO:0000313" key="6">
    <source>
        <dbReference type="Proteomes" id="UP000297753"/>
    </source>
</evidence>
<keyword evidence="3" id="KW-0274">FAD</keyword>
<dbReference type="SUPFAM" id="SSF51905">
    <property type="entry name" value="FAD/NAD(P)-binding domain"/>
    <property type="match status" value="1"/>
</dbReference>
<proteinExistence type="predicted"/>
<feature type="domain" description="FAD-binding" evidence="4">
    <location>
        <begin position="7"/>
        <end position="339"/>
    </location>
</feature>
<dbReference type="PANTHER" id="PTHR43004">
    <property type="entry name" value="TRK SYSTEM POTASSIUM UPTAKE PROTEIN"/>
    <property type="match status" value="1"/>
</dbReference>
<dbReference type="OrthoDB" id="8672648at2"/>
<keyword evidence="2" id="KW-0285">Flavoprotein</keyword>